<evidence type="ECO:0000313" key="2">
    <source>
        <dbReference type="EMBL" id="RVW17173.1"/>
    </source>
</evidence>
<sequence>MVLYFYYFIAYSQPHIVFFVITNFQVTDEEGRRRFHGAFTGGFSAGFYNTVGSKEGWAPQSFTSSRKNRAEVKKQSIFSFLDDDEKARGGKFWIQGVVVEMWDMLILVVMIEMPMKEMLFGSKSLAKNMEKMMGGGIPMRAFIDWELDSVECFLHKIQAIRVHRDVDDRVIWIASRCGNFSVKSLYSILEPKDSPLFPNSSIWRSCVLPKEMEGHSLGTSLQFDTFGFTAAELARKQAEKEQQQRPSAIPGPLPDEIVLLATESIGVKLLLKMGWRRGNSIKDSHTNSLYGMLFHIPFESKHLALCLMSDS</sequence>
<dbReference type="GO" id="GO:0003676">
    <property type="term" value="F:nucleic acid binding"/>
    <property type="evidence" value="ECO:0007669"/>
    <property type="project" value="InterPro"/>
</dbReference>
<evidence type="ECO:0000313" key="3">
    <source>
        <dbReference type="Proteomes" id="UP000288805"/>
    </source>
</evidence>
<dbReference type="InterPro" id="IPR000467">
    <property type="entry name" value="G_patch_dom"/>
</dbReference>
<protein>
    <submittedName>
        <fullName evidence="2">G patch domain-containing protein TGH-like</fullName>
    </submittedName>
</protein>
<feature type="domain" description="G-patch" evidence="1">
    <location>
        <begin position="262"/>
        <end position="311"/>
    </location>
</feature>
<accession>A0A438C1R5</accession>
<dbReference type="EMBL" id="QGNW01002581">
    <property type="protein sequence ID" value="RVW17173.1"/>
    <property type="molecule type" value="Genomic_DNA"/>
</dbReference>
<dbReference type="AlphaFoldDB" id="A0A438C1R5"/>
<dbReference type="InterPro" id="IPR011666">
    <property type="entry name" value="DUF1604"/>
</dbReference>
<name>A0A438C1R5_VITVI</name>
<dbReference type="GO" id="GO:0006397">
    <property type="term" value="P:mRNA processing"/>
    <property type="evidence" value="ECO:0007669"/>
    <property type="project" value="InterPro"/>
</dbReference>
<comment type="caution">
    <text evidence="2">The sequence shown here is derived from an EMBL/GenBank/DDBJ whole genome shotgun (WGS) entry which is preliminary data.</text>
</comment>
<dbReference type="Proteomes" id="UP000288805">
    <property type="component" value="Unassembled WGS sequence"/>
</dbReference>
<organism evidence="2 3">
    <name type="scientific">Vitis vinifera</name>
    <name type="common">Grape</name>
    <dbReference type="NCBI Taxonomy" id="29760"/>
    <lineage>
        <taxon>Eukaryota</taxon>
        <taxon>Viridiplantae</taxon>
        <taxon>Streptophyta</taxon>
        <taxon>Embryophyta</taxon>
        <taxon>Tracheophyta</taxon>
        <taxon>Spermatophyta</taxon>
        <taxon>Magnoliopsida</taxon>
        <taxon>eudicotyledons</taxon>
        <taxon>Gunneridae</taxon>
        <taxon>Pentapetalae</taxon>
        <taxon>rosids</taxon>
        <taxon>Vitales</taxon>
        <taxon>Vitaceae</taxon>
        <taxon>Viteae</taxon>
        <taxon>Vitis</taxon>
    </lineage>
</organism>
<dbReference type="PANTHER" id="PTHR13384">
    <property type="entry name" value="G PATCH DOMAIN-CONTAINING PROTEIN 1"/>
    <property type="match status" value="1"/>
</dbReference>
<gene>
    <name evidence="2" type="primary">OsI_23032</name>
    <name evidence="2" type="ORF">CK203_075963</name>
</gene>
<proteinExistence type="predicted"/>
<dbReference type="Pfam" id="PF07713">
    <property type="entry name" value="DUF1604"/>
    <property type="match status" value="1"/>
</dbReference>
<evidence type="ECO:0000259" key="1">
    <source>
        <dbReference type="PROSITE" id="PS50174"/>
    </source>
</evidence>
<reference evidence="2 3" key="1">
    <citation type="journal article" date="2018" name="PLoS Genet.">
        <title>Population sequencing reveals clonal diversity and ancestral inbreeding in the grapevine cultivar Chardonnay.</title>
        <authorList>
            <person name="Roach M.J."/>
            <person name="Johnson D.L."/>
            <person name="Bohlmann J."/>
            <person name="van Vuuren H.J."/>
            <person name="Jones S.J."/>
            <person name="Pretorius I.S."/>
            <person name="Schmidt S.A."/>
            <person name="Borneman A.R."/>
        </authorList>
    </citation>
    <scope>NUCLEOTIDE SEQUENCE [LARGE SCALE GENOMIC DNA]</scope>
    <source>
        <strain evidence="3">cv. Chardonnay</strain>
        <tissue evidence="2">Leaf</tissue>
    </source>
</reference>
<dbReference type="PANTHER" id="PTHR13384:SF19">
    <property type="entry name" value="G PATCH DOMAIN-CONTAINING PROTEIN 1"/>
    <property type="match status" value="1"/>
</dbReference>
<dbReference type="PROSITE" id="PS50174">
    <property type="entry name" value="G_PATCH"/>
    <property type="match status" value="1"/>
</dbReference>